<dbReference type="InterPro" id="IPR004839">
    <property type="entry name" value="Aminotransferase_I/II_large"/>
</dbReference>
<organism evidence="4 5">
    <name type="scientific">Neonectria ditissima</name>
    <dbReference type="NCBI Taxonomy" id="78410"/>
    <lineage>
        <taxon>Eukaryota</taxon>
        <taxon>Fungi</taxon>
        <taxon>Dikarya</taxon>
        <taxon>Ascomycota</taxon>
        <taxon>Pezizomycotina</taxon>
        <taxon>Sordariomycetes</taxon>
        <taxon>Hypocreomycetidae</taxon>
        <taxon>Hypocreales</taxon>
        <taxon>Nectriaceae</taxon>
        <taxon>Neonectria</taxon>
    </lineage>
</organism>
<sequence length="433" mass="47665">MALSTRARDAEQATKGLLIWEVIPNLWHPETNPEGIVSLGVAENSLMHSTLSKHIHENLALSNPAFTYGDGTTGTKRIKAAVSRFLTKHLKPVRPIEPAHLSMTNGCSAAIEHLSWALANPGEGFLLGQPYYGTFVPDLTCRFGNKLLPVPFHDVDPLGDDAVQKYEKMLLESQAKGQKVAGLVISHPHNPLGRCYSRSVLIRLMELCQKYQIHFISDEIYALSVWPNTVDRHPPSVPFESALSIDPTGIIDPSLVHVLWGMSKDFGANGIRVGTIISQSNPSLHASIVAVGLYSSVSSLSDHITANVLEDDAWVESYLAENQKRLSEQYARVVAWANKHDITYAPGVNAAFFLWVDLGKYFRAHHQVADGEDVTGLITNSLLSNKIFLASGKDFGSEKPGWYRIVFSHPNAYLDEGLQRVVTALAKTIILET</sequence>
<dbReference type="CDD" id="cd00609">
    <property type="entry name" value="AAT_like"/>
    <property type="match status" value="1"/>
</dbReference>
<gene>
    <name evidence="4" type="ORF">AK830_g9698</name>
</gene>
<dbReference type="OrthoDB" id="7042322at2759"/>
<dbReference type="GO" id="GO:0030170">
    <property type="term" value="F:pyridoxal phosphate binding"/>
    <property type="evidence" value="ECO:0007669"/>
    <property type="project" value="InterPro"/>
</dbReference>
<evidence type="ECO:0000313" key="4">
    <source>
        <dbReference type="EMBL" id="KPM36867.1"/>
    </source>
</evidence>
<dbReference type="InterPro" id="IPR050478">
    <property type="entry name" value="Ethylene_sulfur-biosynth"/>
</dbReference>
<dbReference type="Gene3D" id="3.40.640.10">
    <property type="entry name" value="Type I PLP-dependent aspartate aminotransferase-like (Major domain)"/>
    <property type="match status" value="1"/>
</dbReference>
<evidence type="ECO:0000313" key="5">
    <source>
        <dbReference type="Proteomes" id="UP000050424"/>
    </source>
</evidence>
<reference evidence="4 5" key="1">
    <citation type="submission" date="2015-09" db="EMBL/GenBank/DDBJ databases">
        <title>Draft genome of a European isolate of the apple canker pathogen Neonectria ditissima.</title>
        <authorList>
            <person name="Gomez-Cortecero A."/>
            <person name="Harrison R.J."/>
            <person name="Armitage A.D."/>
        </authorList>
    </citation>
    <scope>NUCLEOTIDE SEQUENCE [LARGE SCALE GENOMIC DNA]</scope>
    <source>
        <strain evidence="4 5">R09/05</strain>
    </source>
</reference>
<evidence type="ECO:0000256" key="1">
    <source>
        <dbReference type="ARBA" id="ARBA00007441"/>
    </source>
</evidence>
<dbReference type="Gene3D" id="3.90.1150.10">
    <property type="entry name" value="Aspartate Aminotransferase, domain 1"/>
    <property type="match status" value="1"/>
</dbReference>
<comment type="similarity">
    <text evidence="1">Belongs to the class-I pyridoxal-phosphate-dependent aminotransferase family.</text>
</comment>
<dbReference type="GO" id="GO:0008483">
    <property type="term" value="F:transaminase activity"/>
    <property type="evidence" value="ECO:0007669"/>
    <property type="project" value="TreeGrafter"/>
</dbReference>
<dbReference type="InterPro" id="IPR015421">
    <property type="entry name" value="PyrdxlP-dep_Trfase_major"/>
</dbReference>
<accession>A0A0P7BBX8</accession>
<dbReference type="Proteomes" id="UP000050424">
    <property type="component" value="Unassembled WGS sequence"/>
</dbReference>
<dbReference type="PROSITE" id="PS00105">
    <property type="entry name" value="AA_TRANSFER_CLASS_1"/>
    <property type="match status" value="1"/>
</dbReference>
<dbReference type="PANTHER" id="PTHR43795">
    <property type="entry name" value="BIFUNCTIONAL ASPARTATE AMINOTRANSFERASE AND GLUTAMATE/ASPARTATE-PREPHENATE AMINOTRANSFERASE-RELATED"/>
    <property type="match status" value="1"/>
</dbReference>
<dbReference type="GO" id="GO:0006520">
    <property type="term" value="P:amino acid metabolic process"/>
    <property type="evidence" value="ECO:0007669"/>
    <property type="project" value="TreeGrafter"/>
</dbReference>
<evidence type="ECO:0000259" key="3">
    <source>
        <dbReference type="Pfam" id="PF00155"/>
    </source>
</evidence>
<keyword evidence="2" id="KW-0663">Pyridoxal phosphate</keyword>
<dbReference type="Pfam" id="PF00155">
    <property type="entry name" value="Aminotran_1_2"/>
    <property type="match status" value="1"/>
</dbReference>
<comment type="caution">
    <text evidence="4">The sequence shown here is derived from an EMBL/GenBank/DDBJ whole genome shotgun (WGS) entry which is preliminary data.</text>
</comment>
<dbReference type="AlphaFoldDB" id="A0A0P7BBX8"/>
<dbReference type="SUPFAM" id="SSF53383">
    <property type="entry name" value="PLP-dependent transferases"/>
    <property type="match status" value="1"/>
</dbReference>
<dbReference type="InterPro" id="IPR004838">
    <property type="entry name" value="NHTrfase_class1_PyrdxlP-BS"/>
</dbReference>
<dbReference type="PANTHER" id="PTHR43795:SF63">
    <property type="entry name" value="PUTATIVE (AFU_ORTHOLOGUE AFUA_4G00630)-RELATED"/>
    <property type="match status" value="1"/>
</dbReference>
<dbReference type="STRING" id="78410.A0A0P7BBX8"/>
<dbReference type="InterPro" id="IPR015422">
    <property type="entry name" value="PyrdxlP-dep_Trfase_small"/>
</dbReference>
<evidence type="ECO:0000256" key="2">
    <source>
        <dbReference type="ARBA" id="ARBA00022898"/>
    </source>
</evidence>
<protein>
    <recommendedName>
        <fullName evidence="3">Aminotransferase class I/classII large domain-containing protein</fullName>
    </recommendedName>
</protein>
<dbReference type="PRINTS" id="PR00753">
    <property type="entry name" value="ACCSYNTHASE"/>
</dbReference>
<dbReference type="EMBL" id="LKCW01000186">
    <property type="protein sequence ID" value="KPM36867.1"/>
    <property type="molecule type" value="Genomic_DNA"/>
</dbReference>
<proteinExistence type="inferred from homology"/>
<dbReference type="InterPro" id="IPR015424">
    <property type="entry name" value="PyrdxlP-dep_Trfase"/>
</dbReference>
<name>A0A0P7BBX8_9HYPO</name>
<keyword evidence="5" id="KW-1185">Reference proteome</keyword>
<feature type="domain" description="Aminotransferase class I/classII large" evidence="3">
    <location>
        <begin position="36"/>
        <end position="421"/>
    </location>
</feature>